<dbReference type="PANTHER" id="PTHR39569:SF1">
    <property type="entry name" value="INORGANIC TRIPHOSPHATASE"/>
    <property type="match status" value="1"/>
</dbReference>
<dbReference type="PROSITE" id="PS51707">
    <property type="entry name" value="CYTH"/>
    <property type="match status" value="1"/>
</dbReference>
<dbReference type="InterPro" id="IPR023577">
    <property type="entry name" value="CYTH_domain"/>
</dbReference>
<sequence>MSMELELKFLVATADSTKLPALLATCGNLTDKGPATLLNAYYDTPDNWFRRHNMGLRSRLKNGCFEQTIKLAGQQHGALQARPEYNLPAADIVPELAAFPAEIWPEGTNITTLQQQLTEIFRTDFIRHNWQLVTGDSLLDVVYDCGEVIAADKTERITELELELLSGKINPLFSVAKHLISKLPLRTGWLSKAARGYLLAGKQQLSKPLSGQQGLIANLTALQGTEALYYRQRADLTDQALHLPLLEQAGHYLQSLSDELTALQYHDYSEQAAALAGQVLQGIEVFELPLYNSFLLSLSQLLLQQSNLATGDQTL</sequence>
<proteinExistence type="predicted"/>
<evidence type="ECO:0000259" key="1">
    <source>
        <dbReference type="PROSITE" id="PS51707"/>
    </source>
</evidence>
<reference evidence="2 3" key="1">
    <citation type="submission" date="2021-06" db="EMBL/GenBank/DDBJ databases">
        <title>Rheinheimera indica sp. nov., isolated from deep-sea sediment.</title>
        <authorList>
            <person name="Wang Z."/>
            <person name="Zhang X.-Y."/>
        </authorList>
    </citation>
    <scope>NUCLEOTIDE SEQUENCE [LARGE SCALE GENOMIC DNA]</scope>
    <source>
        <strain evidence="2 3">SM2107</strain>
    </source>
</reference>
<feature type="domain" description="CYTH" evidence="1">
    <location>
        <begin position="2"/>
        <end position="203"/>
    </location>
</feature>
<dbReference type="EMBL" id="JAHRID010000003">
    <property type="protein sequence ID" value="MBV2128973.1"/>
    <property type="molecule type" value="Genomic_DNA"/>
</dbReference>
<gene>
    <name evidence="2" type="ORF">KQY15_07695</name>
</gene>
<dbReference type="CDD" id="cd07756">
    <property type="entry name" value="CYTH-like_Pase_CHAD"/>
    <property type="match status" value="1"/>
</dbReference>
<protein>
    <submittedName>
        <fullName evidence="2">CYTH domain-containing protein</fullName>
    </submittedName>
</protein>
<accession>A0ABS6MJH7</accession>
<organism evidence="2 3">
    <name type="scientific">Arsukibacterium indicum</name>
    <dbReference type="NCBI Taxonomy" id="2848612"/>
    <lineage>
        <taxon>Bacteria</taxon>
        <taxon>Pseudomonadati</taxon>
        <taxon>Pseudomonadota</taxon>
        <taxon>Gammaproteobacteria</taxon>
        <taxon>Chromatiales</taxon>
        <taxon>Chromatiaceae</taxon>
        <taxon>Arsukibacterium</taxon>
    </lineage>
</organism>
<dbReference type="PANTHER" id="PTHR39569">
    <property type="entry name" value="INORGANIC TRIPHOSPHATASE"/>
    <property type="match status" value="1"/>
</dbReference>
<dbReference type="Proteomes" id="UP000704611">
    <property type="component" value="Unassembled WGS sequence"/>
</dbReference>
<keyword evidence="3" id="KW-1185">Reference proteome</keyword>
<dbReference type="RefSeq" id="WP_217668611.1">
    <property type="nucleotide sequence ID" value="NZ_JAHRID010000003.1"/>
</dbReference>
<evidence type="ECO:0000313" key="3">
    <source>
        <dbReference type="Proteomes" id="UP000704611"/>
    </source>
</evidence>
<dbReference type="SMART" id="SM01118">
    <property type="entry name" value="CYTH"/>
    <property type="match status" value="1"/>
</dbReference>
<name>A0ABS6MJH7_9GAMM</name>
<evidence type="ECO:0000313" key="2">
    <source>
        <dbReference type="EMBL" id="MBV2128973.1"/>
    </source>
</evidence>
<dbReference type="Pfam" id="PF01928">
    <property type="entry name" value="CYTH"/>
    <property type="match status" value="1"/>
</dbReference>
<dbReference type="InterPro" id="IPR039013">
    <property type="entry name" value="YgiF"/>
</dbReference>
<comment type="caution">
    <text evidence="2">The sequence shown here is derived from an EMBL/GenBank/DDBJ whole genome shotgun (WGS) entry which is preliminary data.</text>
</comment>